<comment type="subcellular location">
    <subcellularLocation>
        <location evidence="10">Cytoplasm</location>
    </subcellularLocation>
</comment>
<dbReference type="Pfam" id="PF03193">
    <property type="entry name" value="RsgA_GTPase"/>
    <property type="match status" value="1"/>
</dbReference>
<evidence type="ECO:0000256" key="10">
    <source>
        <dbReference type="HAMAP-Rule" id="MF_01820"/>
    </source>
</evidence>
<dbReference type="GO" id="GO:0016787">
    <property type="term" value="F:hydrolase activity"/>
    <property type="evidence" value="ECO:0007669"/>
    <property type="project" value="UniProtKB-KW"/>
</dbReference>
<dbReference type="RefSeq" id="WP_307237107.1">
    <property type="nucleotide sequence ID" value="NZ_JAUSQZ010000001.1"/>
</dbReference>
<evidence type="ECO:0000256" key="1">
    <source>
        <dbReference type="ARBA" id="ARBA00022490"/>
    </source>
</evidence>
<feature type="binding site" evidence="10">
    <location>
        <position position="291"/>
    </location>
    <ligand>
        <name>Zn(2+)</name>
        <dbReference type="ChEBI" id="CHEBI:29105"/>
    </ligand>
</feature>
<dbReference type="NCBIfam" id="TIGR00157">
    <property type="entry name" value="ribosome small subunit-dependent GTPase A"/>
    <property type="match status" value="1"/>
</dbReference>
<accession>A0ABT9NVX7</accession>
<feature type="binding site" evidence="10">
    <location>
        <position position="283"/>
    </location>
    <ligand>
        <name>Zn(2+)</name>
        <dbReference type="ChEBI" id="CHEBI:29105"/>
    </ligand>
</feature>
<dbReference type="PROSITE" id="PS51721">
    <property type="entry name" value="G_CP"/>
    <property type="match status" value="1"/>
</dbReference>
<dbReference type="InterPro" id="IPR010914">
    <property type="entry name" value="RsgA_GTPase_dom"/>
</dbReference>
<dbReference type="SUPFAM" id="SSF52540">
    <property type="entry name" value="P-loop containing nucleoside triphosphate hydrolases"/>
    <property type="match status" value="1"/>
</dbReference>
<dbReference type="InterPro" id="IPR030378">
    <property type="entry name" value="G_CP_dom"/>
</dbReference>
<organism evidence="13 14">
    <name type="scientific">Kineosporia succinea</name>
    <dbReference type="NCBI Taxonomy" id="84632"/>
    <lineage>
        <taxon>Bacteria</taxon>
        <taxon>Bacillati</taxon>
        <taxon>Actinomycetota</taxon>
        <taxon>Actinomycetes</taxon>
        <taxon>Kineosporiales</taxon>
        <taxon>Kineosporiaceae</taxon>
        <taxon>Kineosporia</taxon>
    </lineage>
</organism>
<reference evidence="13 14" key="1">
    <citation type="submission" date="2023-07" db="EMBL/GenBank/DDBJ databases">
        <title>Sequencing the genomes of 1000 actinobacteria strains.</title>
        <authorList>
            <person name="Klenk H.-P."/>
        </authorList>
    </citation>
    <scope>NUCLEOTIDE SEQUENCE [LARGE SCALE GENOMIC DNA]</scope>
    <source>
        <strain evidence="13 14">DSM 44388</strain>
    </source>
</reference>
<feature type="binding site" evidence="10">
    <location>
        <position position="285"/>
    </location>
    <ligand>
        <name>Zn(2+)</name>
        <dbReference type="ChEBI" id="CHEBI:29105"/>
    </ligand>
</feature>
<keyword evidence="4 10" id="KW-0699">rRNA-binding</keyword>
<gene>
    <name evidence="10" type="primary">rsgA</name>
    <name evidence="13" type="ORF">J2S57_000225</name>
</gene>
<dbReference type="CDD" id="cd01854">
    <property type="entry name" value="YjeQ_EngC"/>
    <property type="match status" value="1"/>
</dbReference>
<evidence type="ECO:0000256" key="3">
    <source>
        <dbReference type="ARBA" id="ARBA00022723"/>
    </source>
</evidence>
<evidence type="ECO:0000313" key="14">
    <source>
        <dbReference type="Proteomes" id="UP001235712"/>
    </source>
</evidence>
<dbReference type="PANTHER" id="PTHR32120">
    <property type="entry name" value="SMALL RIBOSOMAL SUBUNIT BIOGENESIS GTPASE RSGA"/>
    <property type="match status" value="1"/>
</dbReference>
<sequence length="355" mass="37662">MTSARPFPGTFHDGLEPGVVVRVDRGVATVVLADHSGLSDQPGGVVRAGWGGGLLGAVHDDPDAAPTTGDRVRLRFWPDARVTVEAVEPRRTLLTRADADGSARRQTLAANVDVVAVVEGLVPDPDRNRIARLLTLAWASGAQPVVILTKADREPEAARIATELEAVSACPVHAVSSTDGTGLDEVRALFAGGRTVALLGASGVGKSSLVNALSGENVMHVSALRRDGKGRHTTVTRELHAVAGGWVVDGPGLRSVGINSGLGLQETFADVTELAASCRFSDCTHAVEPGCAVIAAIGNGELDPDRLDSFRALVAEGFRQEARRDVRLRHEELRRRKVTHKALRRQYQEPPQHGF</sequence>
<evidence type="ECO:0000256" key="2">
    <source>
        <dbReference type="ARBA" id="ARBA00022517"/>
    </source>
</evidence>
<dbReference type="EC" id="3.6.1.-" evidence="10"/>
<evidence type="ECO:0000256" key="5">
    <source>
        <dbReference type="ARBA" id="ARBA00022741"/>
    </source>
</evidence>
<comment type="cofactor">
    <cofactor evidence="10">
        <name>Zn(2+)</name>
        <dbReference type="ChEBI" id="CHEBI:29105"/>
    </cofactor>
    <text evidence="10">Binds 1 zinc ion per subunit.</text>
</comment>
<feature type="binding site" evidence="10">
    <location>
        <begin position="200"/>
        <end position="208"/>
    </location>
    <ligand>
        <name>GTP</name>
        <dbReference type="ChEBI" id="CHEBI:37565"/>
    </ligand>
</feature>
<keyword evidence="6 10" id="KW-0378">Hydrolase</keyword>
<evidence type="ECO:0000313" key="13">
    <source>
        <dbReference type="EMBL" id="MDP9824476.1"/>
    </source>
</evidence>
<evidence type="ECO:0000256" key="8">
    <source>
        <dbReference type="ARBA" id="ARBA00022884"/>
    </source>
</evidence>
<keyword evidence="5 10" id="KW-0547">Nucleotide-binding</keyword>
<dbReference type="Gene3D" id="3.40.50.300">
    <property type="entry name" value="P-loop containing nucleotide triphosphate hydrolases"/>
    <property type="match status" value="1"/>
</dbReference>
<feature type="binding site" evidence="10">
    <location>
        <position position="278"/>
    </location>
    <ligand>
        <name>Zn(2+)</name>
        <dbReference type="ChEBI" id="CHEBI:29105"/>
    </ligand>
</feature>
<evidence type="ECO:0000259" key="12">
    <source>
        <dbReference type="PROSITE" id="PS51721"/>
    </source>
</evidence>
<name>A0ABT9NVX7_9ACTN</name>
<feature type="domain" description="CP-type G" evidence="12">
    <location>
        <begin position="100"/>
        <end position="256"/>
    </location>
</feature>
<dbReference type="EMBL" id="JAUSQZ010000001">
    <property type="protein sequence ID" value="MDP9824476.1"/>
    <property type="molecule type" value="Genomic_DNA"/>
</dbReference>
<dbReference type="PROSITE" id="PS50936">
    <property type="entry name" value="ENGC_GTPASE"/>
    <property type="match status" value="1"/>
</dbReference>
<dbReference type="Proteomes" id="UP001235712">
    <property type="component" value="Unassembled WGS sequence"/>
</dbReference>
<keyword evidence="3 10" id="KW-0479">Metal-binding</keyword>
<dbReference type="HAMAP" id="MF_01820">
    <property type="entry name" value="GTPase_RsgA"/>
    <property type="match status" value="1"/>
</dbReference>
<keyword evidence="8 10" id="KW-0694">RNA-binding</keyword>
<evidence type="ECO:0000256" key="4">
    <source>
        <dbReference type="ARBA" id="ARBA00022730"/>
    </source>
</evidence>
<evidence type="ECO:0000259" key="11">
    <source>
        <dbReference type="PROSITE" id="PS50936"/>
    </source>
</evidence>
<keyword evidence="7 10" id="KW-0862">Zinc</keyword>
<comment type="caution">
    <text evidence="13">The sequence shown here is derived from an EMBL/GenBank/DDBJ whole genome shotgun (WGS) entry which is preliminary data.</text>
</comment>
<keyword evidence="9 10" id="KW-0342">GTP-binding</keyword>
<comment type="similarity">
    <text evidence="10">Belongs to the TRAFAC class YlqF/YawG GTPase family. RsgA subfamily.</text>
</comment>
<evidence type="ECO:0000256" key="9">
    <source>
        <dbReference type="ARBA" id="ARBA00023134"/>
    </source>
</evidence>
<comment type="function">
    <text evidence="10">One of several proteins that assist in the late maturation steps of the functional core of the 30S ribosomal subunit. Helps release RbfA from mature subunits. May play a role in the assembly of ribosomal proteins into the subunit. Circularly permuted GTPase that catalyzes slow GTP hydrolysis, GTPase activity is stimulated by the 30S ribosomal subunit.</text>
</comment>
<comment type="subunit">
    <text evidence="10">Monomer. Associates with 30S ribosomal subunit, binds 16S rRNA.</text>
</comment>
<protein>
    <recommendedName>
        <fullName evidence="10">Small ribosomal subunit biogenesis GTPase RsgA</fullName>
        <ecNumber evidence="10">3.6.1.-</ecNumber>
    </recommendedName>
</protein>
<keyword evidence="14" id="KW-1185">Reference proteome</keyword>
<dbReference type="Gene3D" id="1.10.40.50">
    <property type="entry name" value="Probable gtpase engc, domain 3"/>
    <property type="match status" value="1"/>
</dbReference>
<dbReference type="InterPro" id="IPR027417">
    <property type="entry name" value="P-loop_NTPase"/>
</dbReference>
<keyword evidence="1 10" id="KW-0963">Cytoplasm</keyword>
<dbReference type="InterPro" id="IPR004881">
    <property type="entry name" value="Ribosome_biogen_GTPase_RsgA"/>
</dbReference>
<dbReference type="PANTHER" id="PTHR32120:SF10">
    <property type="entry name" value="SMALL RIBOSOMAL SUBUNIT BIOGENESIS GTPASE RSGA"/>
    <property type="match status" value="1"/>
</dbReference>
<keyword evidence="2 10" id="KW-0690">Ribosome biogenesis</keyword>
<evidence type="ECO:0000256" key="6">
    <source>
        <dbReference type="ARBA" id="ARBA00022801"/>
    </source>
</evidence>
<proteinExistence type="inferred from homology"/>
<feature type="binding site" evidence="10">
    <location>
        <begin position="149"/>
        <end position="152"/>
    </location>
    <ligand>
        <name>GTP</name>
        <dbReference type="ChEBI" id="CHEBI:37565"/>
    </ligand>
</feature>
<evidence type="ECO:0000256" key="7">
    <source>
        <dbReference type="ARBA" id="ARBA00022833"/>
    </source>
</evidence>
<feature type="domain" description="EngC GTPase" evidence="11">
    <location>
        <begin position="110"/>
        <end position="254"/>
    </location>
</feature>